<name>A0ABU6YJD8_9FABA</name>
<organism evidence="1 2">
    <name type="scientific">Stylosanthes scabra</name>
    <dbReference type="NCBI Taxonomy" id="79078"/>
    <lineage>
        <taxon>Eukaryota</taxon>
        <taxon>Viridiplantae</taxon>
        <taxon>Streptophyta</taxon>
        <taxon>Embryophyta</taxon>
        <taxon>Tracheophyta</taxon>
        <taxon>Spermatophyta</taxon>
        <taxon>Magnoliopsida</taxon>
        <taxon>eudicotyledons</taxon>
        <taxon>Gunneridae</taxon>
        <taxon>Pentapetalae</taxon>
        <taxon>rosids</taxon>
        <taxon>fabids</taxon>
        <taxon>Fabales</taxon>
        <taxon>Fabaceae</taxon>
        <taxon>Papilionoideae</taxon>
        <taxon>50 kb inversion clade</taxon>
        <taxon>dalbergioids sensu lato</taxon>
        <taxon>Dalbergieae</taxon>
        <taxon>Pterocarpus clade</taxon>
        <taxon>Stylosanthes</taxon>
    </lineage>
</organism>
<evidence type="ECO:0000313" key="1">
    <source>
        <dbReference type="EMBL" id="MED6209561.1"/>
    </source>
</evidence>
<reference evidence="1 2" key="1">
    <citation type="journal article" date="2023" name="Plants (Basel)">
        <title>Bridging the Gap: Combining Genomics and Transcriptomics Approaches to Understand Stylosanthes scabra, an Orphan Legume from the Brazilian Caatinga.</title>
        <authorList>
            <person name="Ferreira-Neto J.R.C."/>
            <person name="da Silva M.D."/>
            <person name="Binneck E."/>
            <person name="de Melo N.F."/>
            <person name="da Silva R.H."/>
            <person name="de Melo A.L.T.M."/>
            <person name="Pandolfi V."/>
            <person name="Bustamante F.O."/>
            <person name="Brasileiro-Vidal A.C."/>
            <person name="Benko-Iseppon A.M."/>
        </authorList>
    </citation>
    <scope>NUCLEOTIDE SEQUENCE [LARGE SCALE GENOMIC DNA]</scope>
    <source>
        <tissue evidence="1">Leaves</tissue>
    </source>
</reference>
<sequence length="77" mass="8737">MSPLVVAVSKPCFAAAVETGRRGKEIHHNDEQGRLNGKIPKNCSIQMKVKQECKTLRKGWSWLQKLKLVTFMLLICL</sequence>
<gene>
    <name evidence="1" type="ORF">PIB30_055888</name>
</gene>
<dbReference type="Proteomes" id="UP001341840">
    <property type="component" value="Unassembled WGS sequence"/>
</dbReference>
<proteinExistence type="predicted"/>
<accession>A0ABU6YJD8</accession>
<evidence type="ECO:0000313" key="2">
    <source>
        <dbReference type="Proteomes" id="UP001341840"/>
    </source>
</evidence>
<dbReference type="EMBL" id="JASCZI010242096">
    <property type="protein sequence ID" value="MED6209561.1"/>
    <property type="molecule type" value="Genomic_DNA"/>
</dbReference>
<protein>
    <submittedName>
        <fullName evidence="1">Uncharacterized protein</fullName>
    </submittedName>
</protein>
<feature type="non-terminal residue" evidence="1">
    <location>
        <position position="77"/>
    </location>
</feature>
<comment type="caution">
    <text evidence="1">The sequence shown here is derived from an EMBL/GenBank/DDBJ whole genome shotgun (WGS) entry which is preliminary data.</text>
</comment>
<keyword evidence="2" id="KW-1185">Reference proteome</keyword>